<evidence type="ECO:0000256" key="1">
    <source>
        <dbReference type="SAM" id="Phobius"/>
    </source>
</evidence>
<dbReference type="EMBL" id="QKSB01000007">
    <property type="protein sequence ID" value="PZE16661.1"/>
    <property type="molecule type" value="Genomic_DNA"/>
</dbReference>
<organism evidence="2 3">
    <name type="scientific">Putridiphycobacter roseus</name>
    <dbReference type="NCBI Taxonomy" id="2219161"/>
    <lineage>
        <taxon>Bacteria</taxon>
        <taxon>Pseudomonadati</taxon>
        <taxon>Bacteroidota</taxon>
        <taxon>Flavobacteriia</taxon>
        <taxon>Flavobacteriales</taxon>
        <taxon>Crocinitomicaceae</taxon>
        <taxon>Putridiphycobacter</taxon>
    </lineage>
</organism>
<feature type="transmembrane region" description="Helical" evidence="1">
    <location>
        <begin position="27"/>
        <end position="46"/>
    </location>
</feature>
<dbReference type="AlphaFoldDB" id="A0A2W1N166"/>
<feature type="transmembrane region" description="Helical" evidence="1">
    <location>
        <begin position="58"/>
        <end position="77"/>
    </location>
</feature>
<keyword evidence="1" id="KW-1133">Transmembrane helix</keyword>
<keyword evidence="1" id="KW-0472">Membrane</keyword>
<evidence type="ECO:0000313" key="3">
    <source>
        <dbReference type="Proteomes" id="UP000249248"/>
    </source>
</evidence>
<protein>
    <submittedName>
        <fullName evidence="2">Uncharacterized protein</fullName>
    </submittedName>
</protein>
<sequence length="124" mass="14371">MVLLGAIHFLIAKYLLPDIYFNYRIIFIYLFLLPLSLLGTLAIFYIHKTDDSLIGKGFLAFTVIKILGSFVFLLPFLMDQDDFTKPFVYQFFAVFFPSLIVETFVILRMVNIVEAEKTTQVENP</sequence>
<proteinExistence type="predicted"/>
<accession>A0A2W1N166</accession>
<reference evidence="2 3" key="1">
    <citation type="submission" date="2018-06" db="EMBL/GenBank/DDBJ databases">
        <title>The draft genome sequence of Crocinitomix sp. SM1701.</title>
        <authorList>
            <person name="Zhang X."/>
        </authorList>
    </citation>
    <scope>NUCLEOTIDE SEQUENCE [LARGE SCALE GENOMIC DNA]</scope>
    <source>
        <strain evidence="2 3">SM1701</strain>
    </source>
</reference>
<keyword evidence="3" id="KW-1185">Reference proteome</keyword>
<name>A0A2W1N166_9FLAO</name>
<evidence type="ECO:0000313" key="2">
    <source>
        <dbReference type="EMBL" id="PZE16661.1"/>
    </source>
</evidence>
<gene>
    <name evidence="2" type="ORF">DNU06_12465</name>
</gene>
<comment type="caution">
    <text evidence="2">The sequence shown here is derived from an EMBL/GenBank/DDBJ whole genome shotgun (WGS) entry which is preliminary data.</text>
</comment>
<dbReference type="Proteomes" id="UP000249248">
    <property type="component" value="Unassembled WGS sequence"/>
</dbReference>
<feature type="transmembrane region" description="Helical" evidence="1">
    <location>
        <begin position="89"/>
        <end position="107"/>
    </location>
</feature>
<keyword evidence="1" id="KW-0812">Transmembrane</keyword>